<name>A0A1I7W0S3_LOALO</name>
<dbReference type="WBParaSite" id="EN70_8326">
    <property type="protein sequence ID" value="EN70_8326"/>
    <property type="gene ID" value="EN70_8326"/>
</dbReference>
<reference evidence="4" key="2">
    <citation type="submission" date="2016-11" db="UniProtKB">
        <authorList>
            <consortium name="WormBaseParasite"/>
        </authorList>
    </citation>
    <scope>IDENTIFICATION</scope>
</reference>
<sequence length="113" mass="12704">MNHGELRSKRHQISTKSSSESSDSKDYEVDEESDDELAAPASDKTSESASSEDDHDDSEDEIPAVIFNHPLVNDLLDRFMRAQLQTDTNVNNINHGKNAGKKFEFLINQLIKI</sequence>
<feature type="region of interest" description="Disordered" evidence="1">
    <location>
        <begin position="1"/>
        <end position="64"/>
    </location>
</feature>
<proteinExistence type="predicted"/>
<evidence type="ECO:0000313" key="2">
    <source>
        <dbReference type="EMBL" id="EFO13421.2"/>
    </source>
</evidence>
<dbReference type="RefSeq" id="XP_003150648.2">
    <property type="nucleotide sequence ID" value="XM_003150600.2"/>
</dbReference>
<dbReference type="CTD" id="9952593"/>
<dbReference type="OMA" id="NINHGKN"/>
<evidence type="ECO:0000313" key="3">
    <source>
        <dbReference type="Proteomes" id="UP000095285"/>
    </source>
</evidence>
<evidence type="ECO:0000256" key="1">
    <source>
        <dbReference type="SAM" id="MobiDB-lite"/>
    </source>
</evidence>
<dbReference type="GeneID" id="9952593"/>
<accession>A0A1I7W0S3</accession>
<feature type="compositionally biased region" description="Acidic residues" evidence="1">
    <location>
        <begin position="50"/>
        <end position="62"/>
    </location>
</feature>
<dbReference type="OrthoDB" id="10545590at2759"/>
<dbReference type="Proteomes" id="UP000095285">
    <property type="component" value="Unassembled WGS sequence"/>
</dbReference>
<dbReference type="AlphaFoldDB" id="A0A1I7W0S3"/>
<protein>
    <submittedName>
        <fullName evidence="4">BESS domain-containing protein</fullName>
    </submittedName>
</protein>
<gene>
    <name evidence="2 4" type="ORF">LOAG_15108</name>
</gene>
<dbReference type="EMBL" id="JH712653">
    <property type="protein sequence ID" value="EFO13421.2"/>
    <property type="molecule type" value="Genomic_DNA"/>
</dbReference>
<accession>A0A1S0TGI0</accession>
<organism evidence="3 4">
    <name type="scientific">Loa loa</name>
    <name type="common">Eye worm</name>
    <name type="synonym">Filaria loa</name>
    <dbReference type="NCBI Taxonomy" id="7209"/>
    <lineage>
        <taxon>Eukaryota</taxon>
        <taxon>Metazoa</taxon>
        <taxon>Ecdysozoa</taxon>
        <taxon>Nematoda</taxon>
        <taxon>Chromadorea</taxon>
        <taxon>Rhabditida</taxon>
        <taxon>Spirurina</taxon>
        <taxon>Spiruromorpha</taxon>
        <taxon>Filarioidea</taxon>
        <taxon>Onchocercidae</taxon>
        <taxon>Loa</taxon>
    </lineage>
</organism>
<keyword evidence="3" id="KW-1185">Reference proteome</keyword>
<dbReference type="KEGG" id="loa:LOAG_15108"/>
<feature type="compositionally biased region" description="Acidic residues" evidence="1">
    <location>
        <begin position="28"/>
        <end position="37"/>
    </location>
</feature>
<evidence type="ECO:0000313" key="4">
    <source>
        <dbReference type="WBParaSite" id="EN70_8326"/>
    </source>
</evidence>
<reference evidence="2 3" key="1">
    <citation type="submission" date="2012-04" db="EMBL/GenBank/DDBJ databases">
        <title>The Genome Sequence of Loa loa.</title>
        <authorList>
            <consortium name="The Broad Institute Genome Sequencing Platform"/>
            <consortium name="Broad Institute Genome Sequencing Center for Infectious Disease"/>
            <person name="Nutman T.B."/>
            <person name="Fink D.L."/>
            <person name="Russ C."/>
            <person name="Young S."/>
            <person name="Zeng Q."/>
            <person name="Gargeya S."/>
            <person name="Alvarado L."/>
            <person name="Berlin A."/>
            <person name="Chapman S.B."/>
            <person name="Chen Z."/>
            <person name="Freedman E."/>
            <person name="Gellesch M."/>
            <person name="Goldberg J."/>
            <person name="Griggs A."/>
            <person name="Gujja S."/>
            <person name="Heilman E.R."/>
            <person name="Heiman D."/>
            <person name="Howarth C."/>
            <person name="Mehta T."/>
            <person name="Neiman D."/>
            <person name="Pearson M."/>
            <person name="Roberts A."/>
            <person name="Saif S."/>
            <person name="Shea T."/>
            <person name="Shenoy N."/>
            <person name="Sisk P."/>
            <person name="Stolte C."/>
            <person name="Sykes S."/>
            <person name="White J."/>
            <person name="Yandava C."/>
            <person name="Haas B."/>
            <person name="Henn M.R."/>
            <person name="Nusbaum C."/>
            <person name="Birren B."/>
        </authorList>
    </citation>
    <scope>NUCLEOTIDE SEQUENCE [LARGE SCALE GENOMIC DNA]</scope>
</reference>